<feature type="region of interest" description="Disordered" evidence="1">
    <location>
        <begin position="31"/>
        <end position="53"/>
    </location>
</feature>
<dbReference type="Proteomes" id="UP000319894">
    <property type="component" value="Unassembled WGS sequence"/>
</dbReference>
<dbReference type="InParanoid" id="A0A554NB73"/>
<dbReference type="Pfam" id="PF22494">
    <property type="entry name" value="choice_anch_I"/>
    <property type="match status" value="1"/>
</dbReference>
<proteinExistence type="predicted"/>
<evidence type="ECO:0000313" key="4">
    <source>
        <dbReference type="Proteomes" id="UP000319894"/>
    </source>
</evidence>
<evidence type="ECO:0000259" key="2">
    <source>
        <dbReference type="Pfam" id="PF22494"/>
    </source>
</evidence>
<comment type="caution">
    <text evidence="3">The sequence shown here is derived from an EMBL/GenBank/DDBJ whole genome shotgun (WGS) entry which is preliminary data.</text>
</comment>
<dbReference type="InterPro" id="IPR055188">
    <property type="entry name" value="Choice_anch_I"/>
</dbReference>
<evidence type="ECO:0000256" key="1">
    <source>
        <dbReference type="SAM" id="MobiDB-lite"/>
    </source>
</evidence>
<sequence length="593" mass="62037">MLRVGDRSAVTDDYSRRTVLGATGGVTLTALPGGRLLQQDPENGRGPPGGSDVESLAIERVGRYETGEFDGGAEIVAYDAARSRLFVVNSGAGRVEVLDVSDPAAPEQVAVIDAAGDVPDGGGANSVDVVGDLVAVAVENEDPQAPGFIALYDASSLQRMALDEVGPLPDKVTISPDGNYVLSANEGEPATDEEPGSRTDPGGSVSIIDVSDGVGGVQPTTLDFTPFDEQVESLRREGVRVYGASAEDDDPKPSTDFEPEFITVASDSETAFVSLQENNAIATVDIPNAEITDVSGLGFKDFSIEGNELDTSDADAGDADAISLQNWPVKGMYQPDAIAAHEVAGTQYVLTANEGDSRDFEETTVADLTLATDAFAPRLSENPYVDSVEGLQAPENLGNLAVTNQLGDHDDDGEFEDLYLFGGRSFSAFEVADDGLELVYDSGNEFERTYAEQFPAGFQNATESGPETEAVELGQVGDRTFAFVGIERGSGIFVYDVTTPTEARYVTTVLNRDFSVGFGDLAAEAEANPESDEPGRAGDWSSEGVEFIPAGGSPTDAPLLAAGYEVSGTVALFEVTPLPESDGEPGADAPAED</sequence>
<dbReference type="EMBL" id="QMDX01000003">
    <property type="protein sequence ID" value="TSD14646.1"/>
    <property type="molecule type" value="Genomic_DNA"/>
</dbReference>
<feature type="region of interest" description="Disordered" evidence="1">
    <location>
        <begin position="181"/>
        <end position="203"/>
    </location>
</feature>
<name>A0A554NB73_9EURY</name>
<evidence type="ECO:0000313" key="3">
    <source>
        <dbReference type="EMBL" id="TSD14646.1"/>
    </source>
</evidence>
<feature type="domain" description="Choice-of-anchor I" evidence="2">
    <location>
        <begin position="70"/>
        <end position="524"/>
    </location>
</feature>
<gene>
    <name evidence="3" type="ORF">DP107_06575</name>
</gene>
<reference evidence="3 4" key="1">
    <citation type="submission" date="2018-06" db="EMBL/GenBank/DDBJ databases">
        <title>Natronomonas sp. F16-60 a new haloarchaeon isolated from a solar saltern of Isla Cristina, Huelva, Spain.</title>
        <authorList>
            <person name="Duran-Viseras A."/>
            <person name="Sanchez-Porro C."/>
            <person name="Ventosa A."/>
        </authorList>
    </citation>
    <scope>NUCLEOTIDE SEQUENCE [LARGE SCALE GENOMIC DNA]</scope>
    <source>
        <strain evidence="3 4">F16-60</strain>
    </source>
</reference>
<dbReference type="InterPro" id="IPR015943">
    <property type="entry name" value="WD40/YVTN_repeat-like_dom_sf"/>
</dbReference>
<dbReference type="OrthoDB" id="240496at2157"/>
<organism evidence="3 4">
    <name type="scientific">Haloglomus irregulare</name>
    <dbReference type="NCBI Taxonomy" id="2234134"/>
    <lineage>
        <taxon>Archaea</taxon>
        <taxon>Methanobacteriati</taxon>
        <taxon>Methanobacteriota</taxon>
        <taxon>Stenosarchaea group</taxon>
        <taxon>Halobacteria</taxon>
        <taxon>Halobacteriales</taxon>
        <taxon>Natronomonadaceae</taxon>
        <taxon>Haloglomus</taxon>
    </lineage>
</organism>
<accession>A0A554NB73</accession>
<dbReference type="AlphaFoldDB" id="A0A554NB73"/>
<dbReference type="InterPro" id="IPR011044">
    <property type="entry name" value="Quino_amine_DH_bsu"/>
</dbReference>
<dbReference type="PANTHER" id="PTHR46928">
    <property type="entry name" value="MESENCHYME-SPECIFIC CELL SURFACE GLYCOPROTEIN"/>
    <property type="match status" value="1"/>
</dbReference>
<feature type="region of interest" description="Disordered" evidence="1">
    <location>
        <begin position="525"/>
        <end position="553"/>
    </location>
</feature>
<protein>
    <submittedName>
        <fullName evidence="3">Alkaline phosphatase</fullName>
    </submittedName>
</protein>
<keyword evidence="4" id="KW-1185">Reference proteome</keyword>
<dbReference type="PANTHER" id="PTHR46928:SF1">
    <property type="entry name" value="MESENCHYME-SPECIFIC CELL SURFACE GLYCOPROTEIN"/>
    <property type="match status" value="1"/>
</dbReference>
<dbReference type="Gene3D" id="2.130.10.10">
    <property type="entry name" value="YVTN repeat-like/Quinoprotein amine dehydrogenase"/>
    <property type="match status" value="1"/>
</dbReference>
<dbReference type="SUPFAM" id="SSF50969">
    <property type="entry name" value="YVTN repeat-like/Quinoprotein amine dehydrogenase"/>
    <property type="match status" value="1"/>
</dbReference>
<dbReference type="NCBIfam" id="NF038117">
    <property type="entry name" value="choice_anch_I"/>
    <property type="match status" value="1"/>
</dbReference>
<dbReference type="InterPro" id="IPR052956">
    <property type="entry name" value="Mesenchyme-surface_protein"/>
</dbReference>